<evidence type="ECO:0000313" key="2">
    <source>
        <dbReference type="EMBL" id="UVS70442.1"/>
    </source>
</evidence>
<dbReference type="RefSeq" id="WP_144239543.1">
    <property type="nucleotide sequence ID" value="NZ_CP103305.1"/>
</dbReference>
<gene>
    <name evidence="2" type="ORF">NWT39_06565</name>
</gene>
<proteinExistence type="predicted"/>
<evidence type="ECO:0000256" key="1">
    <source>
        <dbReference type="SAM" id="Phobius"/>
    </source>
</evidence>
<reference evidence="2" key="1">
    <citation type="submission" date="2022-08" db="EMBL/GenBank/DDBJ databases">
        <title>Dynamic responses of ammonia-oxidizing microbial communities induced by reactive oxygen species (ROS) in fluctuating redox aquifers.</title>
        <authorList>
            <person name="Wang P."/>
            <person name="Wang H."/>
        </authorList>
    </citation>
    <scope>NUCLEOTIDE SEQUENCE</scope>
    <source>
        <strain evidence="2">PLX03</strain>
    </source>
</reference>
<accession>A0A977NNH3</accession>
<protein>
    <submittedName>
        <fullName evidence="2">Uncharacterized protein</fullName>
    </submittedName>
</protein>
<keyword evidence="1" id="KW-1133">Transmembrane helix</keyword>
<dbReference type="AlphaFoldDB" id="A0A977NNH3"/>
<keyword evidence="1" id="KW-0472">Membrane</keyword>
<name>A0A977NNH3_9ARCH</name>
<dbReference type="Proteomes" id="UP001059771">
    <property type="component" value="Chromosome"/>
</dbReference>
<organism evidence="2">
    <name type="scientific">Nitrososphaera viennensis</name>
    <dbReference type="NCBI Taxonomy" id="1034015"/>
    <lineage>
        <taxon>Archaea</taxon>
        <taxon>Nitrososphaerota</taxon>
        <taxon>Nitrososphaeria</taxon>
        <taxon>Nitrososphaerales</taxon>
        <taxon>Nitrososphaeraceae</taxon>
        <taxon>Nitrososphaera</taxon>
    </lineage>
</organism>
<dbReference type="EMBL" id="CP103305">
    <property type="protein sequence ID" value="UVS70442.1"/>
    <property type="molecule type" value="Genomic_DNA"/>
</dbReference>
<sequence>MKSVLKRSTVTIVAAIAVTFVAAIANFAIISLGNNSKVRAEALIEQPADANNKPLAVSYKSPDRDSFLAEGGRAAVVMERPTDIVKVARGESVSTPIIIKHIAGSNPSSYVDVKISAPNGYILYPASLAATTAEEERQQASLTGKLIPGSIDLGTLVATNDANAHVKVNPGASSTAHVTLTVPKTFPDEMVGETIDLPIIITATDDAGNADTVYIENNSVVLEVIK</sequence>
<feature type="transmembrane region" description="Helical" evidence="1">
    <location>
        <begin position="12"/>
        <end position="33"/>
    </location>
</feature>
<dbReference type="GeneID" id="74946587"/>
<keyword evidence="1" id="KW-0812">Transmembrane</keyword>